<evidence type="ECO:0000313" key="7">
    <source>
        <dbReference type="EMBL" id="GAA2073942.1"/>
    </source>
</evidence>
<gene>
    <name evidence="7" type="ORF">GCM10009821_10500</name>
</gene>
<comment type="subcellular location">
    <subcellularLocation>
        <location evidence="1">Membrane</location>
        <topology evidence="1">Multi-pass membrane protein</topology>
    </subcellularLocation>
</comment>
<feature type="transmembrane region" description="Helical" evidence="6">
    <location>
        <begin position="27"/>
        <end position="47"/>
    </location>
</feature>
<evidence type="ECO:0000313" key="8">
    <source>
        <dbReference type="Proteomes" id="UP001501480"/>
    </source>
</evidence>
<dbReference type="InterPro" id="IPR012506">
    <property type="entry name" value="TMEM86B-like"/>
</dbReference>
<evidence type="ECO:0000256" key="2">
    <source>
        <dbReference type="ARBA" id="ARBA00007375"/>
    </source>
</evidence>
<evidence type="ECO:0000256" key="1">
    <source>
        <dbReference type="ARBA" id="ARBA00004141"/>
    </source>
</evidence>
<organism evidence="7 8">
    <name type="scientific">Aeromicrobium halocynthiae</name>
    <dbReference type="NCBI Taxonomy" id="560557"/>
    <lineage>
        <taxon>Bacteria</taxon>
        <taxon>Bacillati</taxon>
        <taxon>Actinomycetota</taxon>
        <taxon>Actinomycetes</taxon>
        <taxon>Propionibacteriales</taxon>
        <taxon>Nocardioidaceae</taxon>
        <taxon>Aeromicrobium</taxon>
    </lineage>
</organism>
<reference evidence="7 8" key="1">
    <citation type="journal article" date="2019" name="Int. J. Syst. Evol. Microbiol.">
        <title>The Global Catalogue of Microorganisms (GCM) 10K type strain sequencing project: providing services to taxonomists for standard genome sequencing and annotation.</title>
        <authorList>
            <consortium name="The Broad Institute Genomics Platform"/>
            <consortium name="The Broad Institute Genome Sequencing Center for Infectious Disease"/>
            <person name="Wu L."/>
            <person name="Ma J."/>
        </authorList>
    </citation>
    <scope>NUCLEOTIDE SEQUENCE [LARGE SCALE GENOMIC DNA]</scope>
    <source>
        <strain evidence="7 8">JCM 15749</strain>
    </source>
</reference>
<feature type="transmembrane region" description="Helical" evidence="6">
    <location>
        <begin position="180"/>
        <end position="197"/>
    </location>
</feature>
<dbReference type="EMBL" id="BAAAPY010000002">
    <property type="protein sequence ID" value="GAA2073942.1"/>
    <property type="molecule type" value="Genomic_DNA"/>
</dbReference>
<proteinExistence type="inferred from homology"/>
<dbReference type="PANTHER" id="PTHR31885">
    <property type="entry name" value="GH04784P"/>
    <property type="match status" value="1"/>
</dbReference>
<feature type="transmembrane region" description="Helical" evidence="6">
    <location>
        <begin position="153"/>
        <end position="173"/>
    </location>
</feature>
<evidence type="ECO:0000256" key="6">
    <source>
        <dbReference type="SAM" id="Phobius"/>
    </source>
</evidence>
<keyword evidence="3 6" id="KW-0812">Transmembrane</keyword>
<comment type="caution">
    <text evidence="7">The sequence shown here is derived from an EMBL/GenBank/DDBJ whole genome shotgun (WGS) entry which is preliminary data.</text>
</comment>
<evidence type="ECO:0008006" key="9">
    <source>
        <dbReference type="Google" id="ProtNLM"/>
    </source>
</evidence>
<dbReference type="Proteomes" id="UP001501480">
    <property type="component" value="Unassembled WGS sequence"/>
</dbReference>
<protein>
    <recommendedName>
        <fullName evidence="9">Lysoplasmalogenase</fullName>
    </recommendedName>
</protein>
<keyword evidence="4 6" id="KW-1133">Transmembrane helix</keyword>
<feature type="transmembrane region" description="Helical" evidence="6">
    <location>
        <begin position="209"/>
        <end position="227"/>
    </location>
</feature>
<name>A0ABN2VV70_9ACTN</name>
<sequence length="247" mass="26114">MGLDGLGYQNYSYSTGRRTRYRQHMRASPWVWAFAAVTTVHLVLLGLDLSPWDSVTKCLLAPVLIGWTASADGPRALVAFLTFCLLGDLFLEIDGWFVAGMAAFAIAHVILVTHLVRLGAARRLRAAPWLAIAYVVAGGLLVAWIWTDLPADLVVPVPFYAALLVATAATSAAIGRVTGAGGLAFLVSDAIIILGVTEQIPPDAAATRLAIMVLYAAAIALITAGLLRRQPDPDRGDHTAAARSSAA</sequence>
<dbReference type="Pfam" id="PF07947">
    <property type="entry name" value="YhhN"/>
    <property type="match status" value="1"/>
</dbReference>
<feature type="transmembrane region" description="Helical" evidence="6">
    <location>
        <begin position="95"/>
        <end position="116"/>
    </location>
</feature>
<accession>A0ABN2VV70</accession>
<feature type="transmembrane region" description="Helical" evidence="6">
    <location>
        <begin position="128"/>
        <end position="147"/>
    </location>
</feature>
<dbReference type="PANTHER" id="PTHR31885:SF6">
    <property type="entry name" value="GH04784P"/>
    <property type="match status" value="1"/>
</dbReference>
<evidence type="ECO:0000256" key="5">
    <source>
        <dbReference type="ARBA" id="ARBA00023136"/>
    </source>
</evidence>
<keyword evidence="8" id="KW-1185">Reference proteome</keyword>
<keyword evidence="5 6" id="KW-0472">Membrane</keyword>
<evidence type="ECO:0000256" key="3">
    <source>
        <dbReference type="ARBA" id="ARBA00022692"/>
    </source>
</evidence>
<evidence type="ECO:0000256" key="4">
    <source>
        <dbReference type="ARBA" id="ARBA00022989"/>
    </source>
</evidence>
<comment type="similarity">
    <text evidence="2">Belongs to the TMEM86 family.</text>
</comment>